<organism evidence="2 3">
    <name type="scientific">Lophium mytilinum</name>
    <dbReference type="NCBI Taxonomy" id="390894"/>
    <lineage>
        <taxon>Eukaryota</taxon>
        <taxon>Fungi</taxon>
        <taxon>Dikarya</taxon>
        <taxon>Ascomycota</taxon>
        <taxon>Pezizomycotina</taxon>
        <taxon>Dothideomycetes</taxon>
        <taxon>Pleosporomycetidae</taxon>
        <taxon>Mytilinidiales</taxon>
        <taxon>Mytilinidiaceae</taxon>
        <taxon>Lophium</taxon>
    </lineage>
</organism>
<accession>A0A6A6QXR3</accession>
<name>A0A6A6QXR3_9PEZI</name>
<keyword evidence="3" id="KW-1185">Reference proteome</keyword>
<gene>
    <name evidence="2" type="ORF">BU16DRAFT_560235</name>
</gene>
<dbReference type="Proteomes" id="UP000799750">
    <property type="component" value="Unassembled WGS sequence"/>
</dbReference>
<feature type="region of interest" description="Disordered" evidence="1">
    <location>
        <begin position="1"/>
        <end position="51"/>
    </location>
</feature>
<reference evidence="2" key="1">
    <citation type="journal article" date="2020" name="Stud. Mycol.">
        <title>101 Dothideomycetes genomes: a test case for predicting lifestyles and emergence of pathogens.</title>
        <authorList>
            <person name="Haridas S."/>
            <person name="Albert R."/>
            <person name="Binder M."/>
            <person name="Bloem J."/>
            <person name="Labutti K."/>
            <person name="Salamov A."/>
            <person name="Andreopoulos B."/>
            <person name="Baker S."/>
            <person name="Barry K."/>
            <person name="Bills G."/>
            <person name="Bluhm B."/>
            <person name="Cannon C."/>
            <person name="Castanera R."/>
            <person name="Culley D."/>
            <person name="Daum C."/>
            <person name="Ezra D."/>
            <person name="Gonzalez J."/>
            <person name="Henrissat B."/>
            <person name="Kuo A."/>
            <person name="Liang C."/>
            <person name="Lipzen A."/>
            <person name="Lutzoni F."/>
            <person name="Magnuson J."/>
            <person name="Mondo S."/>
            <person name="Nolan M."/>
            <person name="Ohm R."/>
            <person name="Pangilinan J."/>
            <person name="Park H.-J."/>
            <person name="Ramirez L."/>
            <person name="Alfaro M."/>
            <person name="Sun H."/>
            <person name="Tritt A."/>
            <person name="Yoshinaga Y."/>
            <person name="Zwiers L.-H."/>
            <person name="Turgeon B."/>
            <person name="Goodwin S."/>
            <person name="Spatafora J."/>
            <person name="Crous P."/>
            <person name="Grigoriev I."/>
        </authorList>
    </citation>
    <scope>NUCLEOTIDE SEQUENCE</scope>
    <source>
        <strain evidence="2">CBS 269.34</strain>
    </source>
</reference>
<evidence type="ECO:0000313" key="3">
    <source>
        <dbReference type="Proteomes" id="UP000799750"/>
    </source>
</evidence>
<dbReference type="EMBL" id="MU004187">
    <property type="protein sequence ID" value="KAF2496932.1"/>
    <property type="molecule type" value="Genomic_DNA"/>
</dbReference>
<evidence type="ECO:0000313" key="2">
    <source>
        <dbReference type="EMBL" id="KAF2496932.1"/>
    </source>
</evidence>
<protein>
    <submittedName>
        <fullName evidence="2">Uncharacterized protein</fullName>
    </submittedName>
</protein>
<evidence type="ECO:0000256" key="1">
    <source>
        <dbReference type="SAM" id="MobiDB-lite"/>
    </source>
</evidence>
<sequence>MPKAENSKPPRNGSSYASSKLSSRRPHADHVSEMTSNSSSPDHDRSASVGKQHNYLYEYSKAALFERYGQEVEVYEDVPDDDETDQEQQCFANWGETFGRPPPCNPIPYRLAVIPTANSGPTPAEVQASDAAMLKEILMARVVLLPKKEREDATEGVAK</sequence>
<proteinExistence type="predicted"/>
<dbReference type="AlphaFoldDB" id="A0A6A6QXR3"/>